<comment type="caution">
    <text evidence="1">The sequence shown here is derived from an EMBL/GenBank/DDBJ whole genome shotgun (WGS) entry which is preliminary data.</text>
</comment>
<organism evidence="1 2">
    <name type="scientific">Paenibacillus provencensis</name>
    <dbReference type="NCBI Taxonomy" id="441151"/>
    <lineage>
        <taxon>Bacteria</taxon>
        <taxon>Bacillati</taxon>
        <taxon>Bacillota</taxon>
        <taxon>Bacilli</taxon>
        <taxon>Bacillales</taxon>
        <taxon>Paenibacillaceae</taxon>
        <taxon>Paenibacillus</taxon>
    </lineage>
</organism>
<proteinExistence type="predicted"/>
<dbReference type="RefSeq" id="WP_251584959.1">
    <property type="nucleotide sequence ID" value="NZ_JBHTKX010000001.1"/>
</dbReference>
<sequence length="61" mass="7104">MKETASAFMRRYQKIIDMFHLPRDYGRKSFGLNAETATLGLKDTVSHTVRDRMENPFVILV</sequence>
<dbReference type="Proteomes" id="UP001597169">
    <property type="component" value="Unassembled WGS sequence"/>
</dbReference>
<name>A0ABW3PH01_9BACL</name>
<evidence type="ECO:0000313" key="2">
    <source>
        <dbReference type="Proteomes" id="UP001597169"/>
    </source>
</evidence>
<protein>
    <recommendedName>
        <fullName evidence="3">Transposase</fullName>
    </recommendedName>
</protein>
<reference evidence="2" key="1">
    <citation type="journal article" date="2019" name="Int. J. Syst. Evol. Microbiol.">
        <title>The Global Catalogue of Microorganisms (GCM) 10K type strain sequencing project: providing services to taxonomists for standard genome sequencing and annotation.</title>
        <authorList>
            <consortium name="The Broad Institute Genomics Platform"/>
            <consortium name="The Broad Institute Genome Sequencing Center for Infectious Disease"/>
            <person name="Wu L."/>
            <person name="Ma J."/>
        </authorList>
    </citation>
    <scope>NUCLEOTIDE SEQUENCE [LARGE SCALE GENOMIC DNA]</scope>
    <source>
        <strain evidence="2">CCUG 53519</strain>
    </source>
</reference>
<dbReference type="EMBL" id="JBHTKX010000001">
    <property type="protein sequence ID" value="MFD1126604.1"/>
    <property type="molecule type" value="Genomic_DNA"/>
</dbReference>
<evidence type="ECO:0008006" key="3">
    <source>
        <dbReference type="Google" id="ProtNLM"/>
    </source>
</evidence>
<evidence type="ECO:0000313" key="1">
    <source>
        <dbReference type="EMBL" id="MFD1126604.1"/>
    </source>
</evidence>
<accession>A0ABW3PH01</accession>
<gene>
    <name evidence="1" type="ORF">ACFQ3J_00250</name>
</gene>
<keyword evidence="2" id="KW-1185">Reference proteome</keyword>